<dbReference type="RefSeq" id="WP_106335859.1">
    <property type="nucleotide sequence ID" value="NZ_PVZS01000005.1"/>
</dbReference>
<dbReference type="CDD" id="cd01045">
    <property type="entry name" value="Ferritin_like_AB"/>
    <property type="match status" value="1"/>
</dbReference>
<sequence length="274" mass="29774">MPFLKTEPLGVLETLDELFALAHAMESEAAAKYAEFGAAMRAQGHDDLAAVFEGIAAEERGHVAHVDAWSEQRLGHEPNPAALRWLAPPTFEEEDAAEMSGSNLLTPYRVLTVATRNEERAFAFWSYVAANAARPEVRQAAETMAKEELGHVAAFRRERRKAFHAMRGETATPQARQAAADLELRLAKALDESPGGHFVELAAEARAMAVESRKFGLQAGGPKDGSAAALAEALVDAYLEGVDSSEDEDELHAFQQLAERAVRRLAALRSRPST</sequence>
<dbReference type="PANTHER" id="PTHR33531">
    <property type="entry name" value="RUBRERYTHRIN SUBFAMILY"/>
    <property type="match status" value="1"/>
</dbReference>
<dbReference type="GO" id="GO:0046872">
    <property type="term" value="F:metal ion binding"/>
    <property type="evidence" value="ECO:0007669"/>
    <property type="project" value="InterPro"/>
</dbReference>
<evidence type="ECO:0000313" key="2">
    <source>
        <dbReference type="EMBL" id="PSC06019.1"/>
    </source>
</evidence>
<dbReference type="InterPro" id="IPR012347">
    <property type="entry name" value="Ferritin-like"/>
</dbReference>
<dbReference type="GO" id="GO:0016491">
    <property type="term" value="F:oxidoreductase activity"/>
    <property type="evidence" value="ECO:0007669"/>
    <property type="project" value="InterPro"/>
</dbReference>
<dbReference type="InterPro" id="IPR003251">
    <property type="entry name" value="Rr_diiron-bd_dom"/>
</dbReference>
<gene>
    <name evidence="2" type="ORF">SLNSH_06505</name>
</gene>
<dbReference type="AlphaFoldDB" id="A0A2T1HWY3"/>
<accession>A0A2T1HWY3</accession>
<proteinExistence type="predicted"/>
<dbReference type="Pfam" id="PF02915">
    <property type="entry name" value="Rubrerythrin"/>
    <property type="match status" value="1"/>
</dbReference>
<evidence type="ECO:0000313" key="3">
    <source>
        <dbReference type="Proteomes" id="UP000239772"/>
    </source>
</evidence>
<dbReference type="EMBL" id="PVZS01000005">
    <property type="protein sequence ID" value="PSC06019.1"/>
    <property type="molecule type" value="Genomic_DNA"/>
</dbReference>
<dbReference type="PANTHER" id="PTHR33531:SF7">
    <property type="entry name" value="HYPOTHETICAL MEMBRANE PROTEIN, CONSERVED"/>
    <property type="match status" value="1"/>
</dbReference>
<protein>
    <submittedName>
        <fullName evidence="2">Rubrerythrin</fullName>
    </submittedName>
</protein>
<dbReference type="SUPFAM" id="SSF47240">
    <property type="entry name" value="Ferritin-like"/>
    <property type="match status" value="1"/>
</dbReference>
<feature type="domain" description="Rubrerythrin diiron-binding" evidence="1">
    <location>
        <begin position="18"/>
        <end position="73"/>
    </location>
</feature>
<comment type="caution">
    <text evidence="2">The sequence shown here is derived from an EMBL/GenBank/DDBJ whole genome shotgun (WGS) entry which is preliminary data.</text>
</comment>
<keyword evidence="3" id="KW-1185">Reference proteome</keyword>
<dbReference type="InterPro" id="IPR009078">
    <property type="entry name" value="Ferritin-like_SF"/>
</dbReference>
<reference evidence="3" key="1">
    <citation type="submission" date="2018-03" db="EMBL/GenBank/DDBJ databases">
        <authorList>
            <person name="Sun L."/>
            <person name="Liu H."/>
            <person name="Chen W."/>
            <person name="Huang K."/>
            <person name="Liu W."/>
            <person name="Gao X."/>
        </authorList>
    </citation>
    <scope>NUCLEOTIDE SEQUENCE [LARGE SCALE GENOMIC DNA]</scope>
    <source>
        <strain evidence="3">SH9</strain>
    </source>
</reference>
<evidence type="ECO:0000259" key="1">
    <source>
        <dbReference type="Pfam" id="PF02915"/>
    </source>
</evidence>
<name>A0A2T1HWY3_9HYPH</name>
<dbReference type="Gene3D" id="1.20.1260.10">
    <property type="match status" value="1"/>
</dbReference>
<organism evidence="2 3">
    <name type="scientific">Alsobacter soli</name>
    <dbReference type="NCBI Taxonomy" id="2109933"/>
    <lineage>
        <taxon>Bacteria</taxon>
        <taxon>Pseudomonadati</taxon>
        <taxon>Pseudomonadota</taxon>
        <taxon>Alphaproteobacteria</taxon>
        <taxon>Hyphomicrobiales</taxon>
        <taxon>Alsobacteraceae</taxon>
        <taxon>Alsobacter</taxon>
    </lineage>
</organism>
<dbReference type="Proteomes" id="UP000239772">
    <property type="component" value="Unassembled WGS sequence"/>
</dbReference>
<dbReference type="OrthoDB" id="6057955at2"/>